<dbReference type="KEGG" id="more:E1B28_010549"/>
<dbReference type="RefSeq" id="XP_043007990.1">
    <property type="nucleotide sequence ID" value="XM_043155521.1"/>
</dbReference>
<name>A0A9P7URW1_9AGAR</name>
<dbReference type="GeneID" id="66079625"/>
<comment type="caution">
    <text evidence="1">The sequence shown here is derived from an EMBL/GenBank/DDBJ whole genome shotgun (WGS) entry which is preliminary data.</text>
</comment>
<reference evidence="1" key="1">
    <citation type="journal article" date="2021" name="Genome Biol. Evol.">
        <title>The assembled and annotated genome of the fairy-ring fungus Marasmius oreades.</title>
        <authorList>
            <person name="Hiltunen M."/>
            <person name="Ament-Velasquez S.L."/>
            <person name="Johannesson H."/>
        </authorList>
    </citation>
    <scope>NUCLEOTIDE SEQUENCE</scope>
    <source>
        <strain evidence="1">03SP1</strain>
    </source>
</reference>
<gene>
    <name evidence="1" type="ORF">E1B28_010549</name>
</gene>
<proteinExistence type="predicted"/>
<dbReference type="EMBL" id="CM032186">
    <property type="protein sequence ID" value="KAG7091520.1"/>
    <property type="molecule type" value="Genomic_DNA"/>
</dbReference>
<keyword evidence="2" id="KW-1185">Reference proteome</keyword>
<dbReference type="OrthoDB" id="3005282at2759"/>
<evidence type="ECO:0000313" key="2">
    <source>
        <dbReference type="Proteomes" id="UP001049176"/>
    </source>
</evidence>
<protein>
    <submittedName>
        <fullName evidence="1">Uncharacterized protein</fullName>
    </submittedName>
</protein>
<dbReference type="AlphaFoldDB" id="A0A9P7URW1"/>
<evidence type="ECO:0000313" key="1">
    <source>
        <dbReference type="EMBL" id="KAG7091520.1"/>
    </source>
</evidence>
<accession>A0A9P7URW1</accession>
<dbReference type="Proteomes" id="UP001049176">
    <property type="component" value="Chromosome 6"/>
</dbReference>
<organism evidence="1 2">
    <name type="scientific">Marasmius oreades</name>
    <name type="common">fairy-ring Marasmius</name>
    <dbReference type="NCBI Taxonomy" id="181124"/>
    <lineage>
        <taxon>Eukaryota</taxon>
        <taxon>Fungi</taxon>
        <taxon>Dikarya</taxon>
        <taxon>Basidiomycota</taxon>
        <taxon>Agaricomycotina</taxon>
        <taxon>Agaricomycetes</taxon>
        <taxon>Agaricomycetidae</taxon>
        <taxon>Agaricales</taxon>
        <taxon>Marasmiineae</taxon>
        <taxon>Marasmiaceae</taxon>
        <taxon>Marasmius</taxon>
    </lineage>
</organism>
<sequence length="405" mass="47609">MREILRRSGRYWSHFMKLLSRRRDWLPQLLAVGRSTIPTLVYHDEAVDRQTIIRRYSEAPIVGSYLVYRYYNTILDVQEDGTLQKMSVPLSTVSGWMFNLRTRSFQYDIITLAPSKKGESRLYLFDRLPLPRDCSPPLDSNEIIRTIPDYLQIVSSFGHHRRAAKVHHHDILTFGTVLDRTKSGILAYFSSASSPVWSCEHRIFGTPDIVPKYSQSVPSLVDLTFLKNNDEWDMDVQFSLRLPPEDCQRLRTAYLVQSFPFYKDHTVDFHNLVFVDDLGFELTGTFTSDPSSCDPPKYLHVPPLPPEWMNNMPCLRWPMKDRPFYWSFDRSGRTEIAEEEWEWYGLPSLKVKAYFRSIWTEWEYKAVQEYLRLNDYDLDGQQFASDNGYPILVKGDPRVRRKSQV</sequence>